<evidence type="ECO:0000313" key="2">
    <source>
        <dbReference type="Proteomes" id="UP000193100"/>
    </source>
</evidence>
<accession>A0A1W6K529</accession>
<dbReference type="AlphaFoldDB" id="A0A1W6K529"/>
<sequence length="58" mass="6517">MSSLSFCPLFLSITMEKIELPRWSRTKVPTTIAAPTYKGSSALKRKIDPTTPLRAHKI</sequence>
<reference evidence="1 2" key="1">
    <citation type="submission" date="2017-04" db="EMBL/GenBank/DDBJ databases">
        <title>Genome Sequence of Marinobacter salarius strain SMR5 Isolated from a culture of the Diatom Skeletonema marinoi.</title>
        <authorList>
            <person name="Topel M."/>
            <person name="Pinder M.I.M."/>
            <person name="Johansson O.N."/>
            <person name="Kourtchenko O."/>
            <person name="Godhe A."/>
            <person name="Clarke A.K."/>
        </authorList>
    </citation>
    <scope>NUCLEOTIDE SEQUENCE [LARGE SCALE GENOMIC DNA]</scope>
    <source>
        <strain evidence="1 2">SMR5</strain>
    </source>
</reference>
<dbReference type="EMBL" id="CP020931">
    <property type="protein sequence ID" value="ARM82534.1"/>
    <property type="molecule type" value="Genomic_DNA"/>
</dbReference>
<evidence type="ECO:0000313" key="1">
    <source>
        <dbReference type="EMBL" id="ARM82534.1"/>
    </source>
</evidence>
<dbReference type="Proteomes" id="UP000193100">
    <property type="component" value="Chromosome"/>
</dbReference>
<organism evidence="1 2">
    <name type="scientific">Marinobacter salarius</name>
    <dbReference type="NCBI Taxonomy" id="1420917"/>
    <lineage>
        <taxon>Bacteria</taxon>
        <taxon>Pseudomonadati</taxon>
        <taxon>Pseudomonadota</taxon>
        <taxon>Gammaproteobacteria</taxon>
        <taxon>Pseudomonadales</taxon>
        <taxon>Marinobacteraceae</taxon>
        <taxon>Marinobacter</taxon>
    </lineage>
</organism>
<proteinExistence type="predicted"/>
<gene>
    <name evidence="1" type="ORF">MARSALSMR5_00433</name>
</gene>
<protein>
    <submittedName>
        <fullName evidence="1">Uncharacterized protein</fullName>
    </submittedName>
</protein>
<name>A0A1W6K529_9GAMM</name>